<dbReference type="Pfam" id="PF02895">
    <property type="entry name" value="H-kinase_dim"/>
    <property type="match status" value="1"/>
</dbReference>
<evidence type="ECO:0000256" key="6">
    <source>
        <dbReference type="ARBA" id="ARBA00022679"/>
    </source>
</evidence>
<feature type="modified residue" description="Phosphohistidine" evidence="12">
    <location>
        <position position="46"/>
    </location>
</feature>
<dbReference type="GO" id="GO:0000155">
    <property type="term" value="F:phosphorelay sensor kinase activity"/>
    <property type="evidence" value="ECO:0007669"/>
    <property type="project" value="InterPro"/>
</dbReference>
<dbReference type="EC" id="2.7.13.3" evidence="2"/>
<evidence type="ECO:0000256" key="11">
    <source>
        <dbReference type="ARBA" id="ARBA00035100"/>
    </source>
</evidence>
<dbReference type="SUPFAM" id="SSF50341">
    <property type="entry name" value="CheW-like"/>
    <property type="match status" value="1"/>
</dbReference>
<keyword evidence="9" id="KW-0067">ATP-binding</keyword>
<feature type="domain" description="HPt" evidence="16">
    <location>
        <begin position="1"/>
        <end position="103"/>
    </location>
</feature>
<dbReference type="SMART" id="SM01231">
    <property type="entry name" value="H-kinase_dim"/>
    <property type="match status" value="1"/>
</dbReference>
<dbReference type="Gene3D" id="3.30.565.10">
    <property type="entry name" value="Histidine kinase-like ATPase, C-terminal domain"/>
    <property type="match status" value="1"/>
</dbReference>
<evidence type="ECO:0000256" key="3">
    <source>
        <dbReference type="ARBA" id="ARBA00021495"/>
    </source>
</evidence>
<evidence type="ECO:0000256" key="1">
    <source>
        <dbReference type="ARBA" id="ARBA00000085"/>
    </source>
</evidence>
<dbReference type="Proteomes" id="UP000077037">
    <property type="component" value="Unassembled WGS sequence"/>
</dbReference>
<dbReference type="PROSITE" id="PS50109">
    <property type="entry name" value="HIS_KIN"/>
    <property type="match status" value="1"/>
</dbReference>
<dbReference type="CDD" id="cd00088">
    <property type="entry name" value="HPT"/>
    <property type="match status" value="1"/>
</dbReference>
<evidence type="ECO:0000256" key="13">
    <source>
        <dbReference type="SAM" id="MobiDB-lite"/>
    </source>
</evidence>
<dbReference type="Pfam" id="PF02518">
    <property type="entry name" value="HATPase_c"/>
    <property type="match status" value="1"/>
</dbReference>
<keyword evidence="4" id="KW-0145">Chemotaxis</keyword>
<evidence type="ECO:0000259" key="15">
    <source>
        <dbReference type="PROSITE" id="PS50851"/>
    </source>
</evidence>
<comment type="catalytic activity">
    <reaction evidence="1">
        <text>ATP + protein L-histidine = ADP + protein N-phospho-L-histidine.</text>
        <dbReference type="EC" id="2.7.13.3"/>
    </reaction>
</comment>
<dbReference type="Gene3D" id="1.10.287.560">
    <property type="entry name" value="Histidine kinase CheA-like, homodimeric domain"/>
    <property type="match status" value="1"/>
</dbReference>
<dbReference type="SMART" id="SM00387">
    <property type="entry name" value="HATPase_c"/>
    <property type="match status" value="1"/>
</dbReference>
<sequence length="722" mass="76646">MNLDQALQTFISESRELLTEMEAALLNVSDTVDPAGEINAIFRAAHTIKGSAGLFGIGAIVAFTHGVESLLDQVREGHMTLDGDLIGLLLSCRDCIGQMIEEAARIPDPAGLGAPPQAAELAGQVAAHLIAADVITETSGAAGLAASTPRTEAGHWHISLRLDEGVLRNGMDPLSFLRYLQRMGRLTGVACDQRNLPSLNGLDPEACYLGFEIGLDTDADRHTIESTFEFIVDDCSVHILSPDTSQEAYAQLCEARGEPGLVADMLVRCGTLTATQRAVILPTAGCDASEADDASVPPCADAAPVLAKAAAMPAPSAPEKAANGNAQGDAKPSEHAHSIRVDADKLDRLINLVGELITASAGANLAARRLGNVELQECNAQVADLVESVRDHALQLRMVKIGGTFNRFRRVVHDVSRALGKDITLVVRGEDTELDKTVVERISDPLTHLVRNAMDHGIETAEQRAAQGKPVQGTITLDARHESGHIVIEVGDDGGGLDRNRILAKAVQRGLVEAGRELSDTDVFKLVFEPGFSTAEQVTDLSGRGVGMDVVRRNIEALRGSVEIASRPGQGTTVMVRLPLTLAIIDGFLIGVGASRFVLPLDMVDECVAFDDVPGRSYTDLRGRVLPFIRLRDMFGLGGEPGARQNIVVVRHGIERVGLVVDTLLGETQAVIKPLSRIFAQVRGISGSSILGSGDVALILDVPALMEQARTPTAAEHSRLTA</sequence>
<dbReference type="AlphaFoldDB" id="A0A157QLT9"/>
<gene>
    <name evidence="17" type="primary">cheA_2</name>
    <name evidence="17" type="ORF">SAMEA1982600_03637</name>
</gene>
<dbReference type="InterPro" id="IPR036097">
    <property type="entry name" value="HisK_dim/P_sf"/>
</dbReference>
<dbReference type="GO" id="GO:0006935">
    <property type="term" value="P:chemotaxis"/>
    <property type="evidence" value="ECO:0007669"/>
    <property type="project" value="UniProtKB-KW"/>
</dbReference>
<dbReference type="PANTHER" id="PTHR43395">
    <property type="entry name" value="SENSOR HISTIDINE KINASE CHEA"/>
    <property type="match status" value="1"/>
</dbReference>
<dbReference type="InterPro" id="IPR008207">
    <property type="entry name" value="Sig_transdc_His_kin_Hpt_dom"/>
</dbReference>
<evidence type="ECO:0000256" key="8">
    <source>
        <dbReference type="ARBA" id="ARBA00022777"/>
    </source>
</evidence>
<comment type="function">
    <text evidence="11">Involved in the transmission of sensory signals from the chemoreceptors to the flagellar motors. CheA is autophosphorylated; it can transfer its phosphate group to either CheB or CheY.</text>
</comment>
<feature type="domain" description="CheW-like" evidence="15">
    <location>
        <begin position="574"/>
        <end position="711"/>
    </location>
</feature>
<dbReference type="InterPro" id="IPR036061">
    <property type="entry name" value="CheW-like_dom_sf"/>
</dbReference>
<dbReference type="SUPFAM" id="SSF55874">
    <property type="entry name" value="ATPase domain of HSP90 chaperone/DNA topoisomerase II/histidine kinase"/>
    <property type="match status" value="1"/>
</dbReference>
<evidence type="ECO:0000313" key="18">
    <source>
        <dbReference type="Proteomes" id="UP000077037"/>
    </source>
</evidence>
<evidence type="ECO:0000256" key="12">
    <source>
        <dbReference type="PROSITE-ProRule" id="PRU00110"/>
    </source>
</evidence>
<evidence type="ECO:0000256" key="2">
    <source>
        <dbReference type="ARBA" id="ARBA00012438"/>
    </source>
</evidence>
<keyword evidence="7" id="KW-0547">Nucleotide-binding</keyword>
<dbReference type="InterPro" id="IPR037006">
    <property type="entry name" value="CheA-like_homodim_sf"/>
</dbReference>
<proteinExistence type="predicted"/>
<accession>A0A157QLT9</accession>
<dbReference type="InterPro" id="IPR004358">
    <property type="entry name" value="Sig_transdc_His_kin-like_C"/>
</dbReference>
<dbReference type="EMBL" id="FKBS01000025">
    <property type="protein sequence ID" value="SAI45999.1"/>
    <property type="molecule type" value="Genomic_DNA"/>
</dbReference>
<dbReference type="InterPro" id="IPR002545">
    <property type="entry name" value="CheW-lke_dom"/>
</dbReference>
<evidence type="ECO:0000256" key="10">
    <source>
        <dbReference type="ARBA" id="ARBA00023012"/>
    </source>
</evidence>
<reference evidence="17 18" key="1">
    <citation type="submission" date="2016-03" db="EMBL/GenBank/DDBJ databases">
        <authorList>
            <consortium name="Pathogen Informatics"/>
        </authorList>
    </citation>
    <scope>NUCLEOTIDE SEQUENCE [LARGE SCALE GENOMIC DNA]</scope>
    <source>
        <strain evidence="17 18">NCTC13364</strain>
    </source>
</reference>
<dbReference type="SUPFAM" id="SSF47384">
    <property type="entry name" value="Homodimeric domain of signal transducing histidine kinase"/>
    <property type="match status" value="1"/>
</dbReference>
<organism evidence="17 18">
    <name type="scientific">Bordetella ansorpii</name>
    <dbReference type="NCBI Taxonomy" id="288768"/>
    <lineage>
        <taxon>Bacteria</taxon>
        <taxon>Pseudomonadati</taxon>
        <taxon>Pseudomonadota</taxon>
        <taxon>Betaproteobacteria</taxon>
        <taxon>Burkholderiales</taxon>
        <taxon>Alcaligenaceae</taxon>
        <taxon>Bordetella</taxon>
    </lineage>
</organism>
<dbReference type="SMART" id="SM00260">
    <property type="entry name" value="CheW"/>
    <property type="match status" value="1"/>
</dbReference>
<dbReference type="InterPro" id="IPR005467">
    <property type="entry name" value="His_kinase_dom"/>
</dbReference>
<protein>
    <recommendedName>
        <fullName evidence="3">Chemotaxis protein CheA</fullName>
        <ecNumber evidence="2">2.7.13.3</ecNumber>
    </recommendedName>
</protein>
<dbReference type="PROSITE" id="PS50894">
    <property type="entry name" value="HPT"/>
    <property type="match status" value="1"/>
</dbReference>
<evidence type="ECO:0000313" key="17">
    <source>
        <dbReference type="EMBL" id="SAI45999.1"/>
    </source>
</evidence>
<dbReference type="OrthoDB" id="9803176at2"/>
<dbReference type="Gene3D" id="2.30.30.40">
    <property type="entry name" value="SH3 Domains"/>
    <property type="match status" value="1"/>
</dbReference>
<dbReference type="SMART" id="SM00073">
    <property type="entry name" value="HPT"/>
    <property type="match status" value="1"/>
</dbReference>
<keyword evidence="6 17" id="KW-0808">Transferase</keyword>
<feature type="domain" description="Histidine kinase" evidence="14">
    <location>
        <begin position="334"/>
        <end position="582"/>
    </location>
</feature>
<dbReference type="InterPro" id="IPR003594">
    <property type="entry name" value="HATPase_dom"/>
</dbReference>
<dbReference type="CDD" id="cd16916">
    <property type="entry name" value="HATPase_CheA-like"/>
    <property type="match status" value="1"/>
</dbReference>
<dbReference type="InterPro" id="IPR004105">
    <property type="entry name" value="CheA-like_dim"/>
</dbReference>
<dbReference type="FunFam" id="3.30.565.10:FF:000016">
    <property type="entry name" value="Chemotaxis protein CheA, putative"/>
    <property type="match status" value="1"/>
</dbReference>
<dbReference type="Pfam" id="PF01627">
    <property type="entry name" value="Hpt"/>
    <property type="match status" value="1"/>
</dbReference>
<dbReference type="SUPFAM" id="SSF47226">
    <property type="entry name" value="Histidine-containing phosphotransfer domain, HPT domain"/>
    <property type="match status" value="1"/>
</dbReference>
<dbReference type="InterPro" id="IPR051315">
    <property type="entry name" value="Bact_Chemotaxis_CheA"/>
</dbReference>
<evidence type="ECO:0000256" key="7">
    <source>
        <dbReference type="ARBA" id="ARBA00022741"/>
    </source>
</evidence>
<keyword evidence="5 12" id="KW-0597">Phosphoprotein</keyword>
<dbReference type="GO" id="GO:0005524">
    <property type="term" value="F:ATP binding"/>
    <property type="evidence" value="ECO:0007669"/>
    <property type="project" value="UniProtKB-KW"/>
</dbReference>
<evidence type="ECO:0000256" key="5">
    <source>
        <dbReference type="ARBA" id="ARBA00022553"/>
    </source>
</evidence>
<dbReference type="Gene3D" id="1.20.120.160">
    <property type="entry name" value="HPT domain"/>
    <property type="match status" value="1"/>
</dbReference>
<dbReference type="Pfam" id="PF01584">
    <property type="entry name" value="CheW"/>
    <property type="match status" value="1"/>
</dbReference>
<dbReference type="PANTHER" id="PTHR43395:SF10">
    <property type="entry name" value="CHEMOTAXIS PROTEIN CHEA"/>
    <property type="match status" value="1"/>
</dbReference>
<dbReference type="InterPro" id="IPR036641">
    <property type="entry name" value="HPT_dom_sf"/>
</dbReference>
<dbReference type="PRINTS" id="PR00344">
    <property type="entry name" value="BCTRLSENSOR"/>
</dbReference>
<dbReference type="GO" id="GO:0005737">
    <property type="term" value="C:cytoplasm"/>
    <property type="evidence" value="ECO:0007669"/>
    <property type="project" value="InterPro"/>
</dbReference>
<dbReference type="PROSITE" id="PS50851">
    <property type="entry name" value="CHEW"/>
    <property type="match status" value="1"/>
</dbReference>
<keyword evidence="10" id="KW-0902">Two-component regulatory system</keyword>
<dbReference type="InterPro" id="IPR036890">
    <property type="entry name" value="HATPase_C_sf"/>
</dbReference>
<feature type="region of interest" description="Disordered" evidence="13">
    <location>
        <begin position="314"/>
        <end position="337"/>
    </location>
</feature>
<evidence type="ECO:0000256" key="4">
    <source>
        <dbReference type="ARBA" id="ARBA00022500"/>
    </source>
</evidence>
<dbReference type="RefSeq" id="WP_066416508.1">
    <property type="nucleotide sequence ID" value="NZ_FKBS01000025.1"/>
</dbReference>
<evidence type="ECO:0000256" key="9">
    <source>
        <dbReference type="ARBA" id="ARBA00022840"/>
    </source>
</evidence>
<evidence type="ECO:0000259" key="14">
    <source>
        <dbReference type="PROSITE" id="PS50109"/>
    </source>
</evidence>
<name>A0A157QLT9_9BORD</name>
<keyword evidence="8 17" id="KW-0418">Kinase</keyword>
<evidence type="ECO:0000259" key="16">
    <source>
        <dbReference type="PROSITE" id="PS50894"/>
    </source>
</evidence>